<dbReference type="AlphaFoldDB" id="A0A136JFX3"/>
<evidence type="ECO:0000256" key="2">
    <source>
        <dbReference type="ARBA" id="ARBA00022692"/>
    </source>
</evidence>
<keyword evidence="13" id="KW-1185">Reference proteome</keyword>
<dbReference type="OrthoDB" id="167398at2759"/>
<sequence>MAQVGDDTRPPVNSTPSSTSTQRQETQPTQTKPTEPQQKDSYQGETRAQGDDQKTGRKSSASSDKPPSCPEGEDGHGTKYLDDDEIEAFLDELDGNNNGFIEYEEVEHQLDRVHEEIAPKAAPHLRLHRDVAGKSGGDDGEADARHIFLSKLLSSGGSPGAGGTEEGQQEGGTGDGEQQHQQLHKKHRIPREEFKECVRRWKIPSMKQDKAAEKEEHDYVASMSVWRRVRAYWAVHGPEVMFLALVVAMHVGLGVWQCVKYATGPQYQGALGWGVVLAKTSAGALYASFFFLVISMSRYFSTFLRKFYYVSRFINWDLSQEFHIRMSIVALVLATLHAIGHLSGSFNWGSRPDRQDAVEALLGQRMRYTDFLGTRPGITGLIALSLFYVLAILSIPQVRKWNYQVFQLAHLLMFPILACLIAHGTSQLLQFTMFGYFLAFPTLLITAERLVRVATGFHRIKAKLRVLDAETVEISATIPSERLWRYEAGQYVFLQVPELSMWQWHPFTVSACLGKEMWLHIKTDGDWTGKLRGLAGEKVDEKDKKDATDDKKEKNKKDDAVSWDKVTEIEIGINGPFGAPAQRFYDFTHTIVVGGGIGVTPFSGILADLQAKDDAAHGGPSGQRKLPLGPGAVHSQKEGKDNKEQAAHSDNDGDNNNNTASSNDSSDEQTATQEVVRDPPHADGTGRLQPSSNSMPTAIYADDYRRVDFHWTVRERNALLWFSDLLNSVSASQLWHAKHDDHRNGGRGRDGTGKHLDINIHTHVTQTRKNISTHVYRWLLEMHRTEKHPESPLTGLINATRFGRPDFARILDEHYDEMRAFKAKKMKQRQEERRRRSTAVAAAAGDGASVSSVDSDDEDDKDVKVGVFYCGTPIVGEILADRCAALSARGRADGSKIEYHFMIEVFG</sequence>
<dbReference type="Proteomes" id="UP000070501">
    <property type="component" value="Unassembled WGS sequence"/>
</dbReference>
<dbReference type="GO" id="GO:0006952">
    <property type="term" value="P:defense response"/>
    <property type="evidence" value="ECO:0007669"/>
    <property type="project" value="TreeGrafter"/>
</dbReference>
<evidence type="ECO:0000256" key="7">
    <source>
        <dbReference type="ARBA" id="ARBA00023136"/>
    </source>
</evidence>
<reference evidence="13" key="1">
    <citation type="submission" date="2016-02" db="EMBL/GenBank/DDBJ databases">
        <title>Draft genome sequence of Microdochium bolleyi, a fungal endophyte of beachgrass.</title>
        <authorList>
            <consortium name="DOE Joint Genome Institute"/>
            <person name="David A.S."/>
            <person name="May G."/>
            <person name="Haridas S."/>
            <person name="Lim J."/>
            <person name="Wang M."/>
            <person name="Labutti K."/>
            <person name="Lipzen A."/>
            <person name="Barry K."/>
            <person name="Grigoriev I.V."/>
        </authorList>
    </citation>
    <scope>NUCLEOTIDE SEQUENCE [LARGE SCALE GENOMIC DNA]</scope>
    <source>
        <strain evidence="13">J235TASD1</strain>
    </source>
</reference>
<feature type="domain" description="EF-hand" evidence="10">
    <location>
        <begin position="81"/>
        <end position="116"/>
    </location>
</feature>
<dbReference type="InParanoid" id="A0A136JFX3"/>
<proteinExistence type="predicted"/>
<dbReference type="GO" id="GO:0042554">
    <property type="term" value="P:superoxide anion generation"/>
    <property type="evidence" value="ECO:0007669"/>
    <property type="project" value="TreeGrafter"/>
</dbReference>
<gene>
    <name evidence="12" type="ORF">Micbo1qcDRAFT_192910</name>
</gene>
<evidence type="ECO:0000256" key="9">
    <source>
        <dbReference type="SAM" id="Phobius"/>
    </source>
</evidence>
<evidence type="ECO:0000259" key="11">
    <source>
        <dbReference type="PROSITE" id="PS51384"/>
    </source>
</evidence>
<feature type="region of interest" description="Disordered" evidence="8">
    <location>
        <begin position="824"/>
        <end position="859"/>
    </location>
</feature>
<feature type="region of interest" description="Disordered" evidence="8">
    <location>
        <begin position="538"/>
        <end position="560"/>
    </location>
</feature>
<evidence type="ECO:0000259" key="10">
    <source>
        <dbReference type="PROSITE" id="PS50222"/>
    </source>
</evidence>
<keyword evidence="6" id="KW-0406">Ion transport</keyword>
<feature type="compositionally biased region" description="Basic and acidic residues" evidence="8">
    <location>
        <begin position="635"/>
        <end position="651"/>
    </location>
</feature>
<dbReference type="EMBL" id="KQ964246">
    <property type="protein sequence ID" value="KXJ96050.1"/>
    <property type="molecule type" value="Genomic_DNA"/>
</dbReference>
<name>A0A136JFX3_9PEZI</name>
<feature type="transmembrane region" description="Helical" evidence="9">
    <location>
        <begin position="376"/>
        <end position="393"/>
    </location>
</feature>
<evidence type="ECO:0000256" key="6">
    <source>
        <dbReference type="ARBA" id="ARBA00023065"/>
    </source>
</evidence>
<evidence type="ECO:0000256" key="5">
    <source>
        <dbReference type="ARBA" id="ARBA00023002"/>
    </source>
</evidence>
<feature type="domain" description="FAD-binding FR-type" evidence="11">
    <location>
        <begin position="437"/>
        <end position="583"/>
    </location>
</feature>
<dbReference type="InterPro" id="IPR013130">
    <property type="entry name" value="Fe3_Rdtase_TM_dom"/>
</dbReference>
<feature type="transmembrane region" description="Helical" evidence="9">
    <location>
        <begin position="322"/>
        <end position="342"/>
    </location>
</feature>
<keyword evidence="6" id="KW-0813">Transport</keyword>
<dbReference type="PANTHER" id="PTHR11972">
    <property type="entry name" value="NADPH OXIDASE"/>
    <property type="match status" value="1"/>
</dbReference>
<evidence type="ECO:0000256" key="1">
    <source>
        <dbReference type="ARBA" id="ARBA00004141"/>
    </source>
</evidence>
<keyword evidence="2 9" id="KW-0812">Transmembrane</keyword>
<evidence type="ECO:0000256" key="8">
    <source>
        <dbReference type="SAM" id="MobiDB-lite"/>
    </source>
</evidence>
<organism evidence="12 13">
    <name type="scientific">Microdochium bolleyi</name>
    <dbReference type="NCBI Taxonomy" id="196109"/>
    <lineage>
        <taxon>Eukaryota</taxon>
        <taxon>Fungi</taxon>
        <taxon>Dikarya</taxon>
        <taxon>Ascomycota</taxon>
        <taxon>Pezizomycotina</taxon>
        <taxon>Sordariomycetes</taxon>
        <taxon>Xylariomycetidae</taxon>
        <taxon>Xylariales</taxon>
        <taxon>Microdochiaceae</taxon>
        <taxon>Microdochium</taxon>
    </lineage>
</organism>
<dbReference type="CDD" id="cd06186">
    <property type="entry name" value="NOX_Duox_like_FAD_NADP"/>
    <property type="match status" value="1"/>
</dbReference>
<evidence type="ECO:0000256" key="4">
    <source>
        <dbReference type="ARBA" id="ARBA00022989"/>
    </source>
</evidence>
<dbReference type="GO" id="GO:0016175">
    <property type="term" value="F:superoxide-generating NAD(P)H oxidase activity"/>
    <property type="evidence" value="ECO:0007669"/>
    <property type="project" value="TreeGrafter"/>
</dbReference>
<dbReference type="InterPro" id="IPR018247">
    <property type="entry name" value="EF_Hand_1_Ca_BS"/>
</dbReference>
<feature type="transmembrane region" description="Helical" evidence="9">
    <location>
        <begin position="240"/>
        <end position="263"/>
    </location>
</feature>
<dbReference type="Pfam" id="PF01794">
    <property type="entry name" value="Ferric_reduct"/>
    <property type="match status" value="1"/>
</dbReference>
<dbReference type="GO" id="GO:0005509">
    <property type="term" value="F:calcium ion binding"/>
    <property type="evidence" value="ECO:0007669"/>
    <property type="project" value="InterPro"/>
</dbReference>
<evidence type="ECO:0000313" key="13">
    <source>
        <dbReference type="Proteomes" id="UP000070501"/>
    </source>
</evidence>
<dbReference type="SFLD" id="SFLDG01169">
    <property type="entry name" value="NADPH_oxidase_subgroup_(NOX)"/>
    <property type="match status" value="1"/>
</dbReference>
<keyword evidence="5" id="KW-0560">Oxidoreductase</keyword>
<evidence type="ECO:0000313" key="12">
    <source>
        <dbReference type="EMBL" id="KXJ96050.1"/>
    </source>
</evidence>
<keyword evidence="7 9" id="KW-0472">Membrane</keyword>
<feature type="compositionally biased region" description="Acidic residues" evidence="8">
    <location>
        <begin position="82"/>
        <end position="93"/>
    </location>
</feature>
<dbReference type="PROSITE" id="PS50222">
    <property type="entry name" value="EF_HAND_2"/>
    <property type="match status" value="1"/>
</dbReference>
<evidence type="ECO:0000256" key="3">
    <source>
        <dbReference type="ARBA" id="ARBA00022982"/>
    </source>
</evidence>
<dbReference type="GO" id="GO:0006811">
    <property type="term" value="P:monoatomic ion transport"/>
    <property type="evidence" value="ECO:0007669"/>
    <property type="project" value="UniProtKB-KW"/>
</dbReference>
<feature type="compositionally biased region" description="Low complexity" evidence="8">
    <location>
        <begin position="654"/>
        <end position="664"/>
    </location>
</feature>
<dbReference type="SUPFAM" id="SSF52343">
    <property type="entry name" value="Ferredoxin reductase-like, C-terminal NADP-linked domain"/>
    <property type="match status" value="1"/>
</dbReference>
<dbReference type="SUPFAM" id="SSF63380">
    <property type="entry name" value="Riboflavin synthase domain-like"/>
    <property type="match status" value="1"/>
</dbReference>
<dbReference type="InterPro" id="IPR002048">
    <property type="entry name" value="EF_hand_dom"/>
</dbReference>
<feature type="region of interest" description="Disordered" evidence="8">
    <location>
        <begin position="1"/>
        <end position="93"/>
    </location>
</feature>
<feature type="compositionally biased region" description="Low complexity" evidence="8">
    <location>
        <begin position="839"/>
        <end position="853"/>
    </location>
</feature>
<dbReference type="Gene3D" id="3.40.50.80">
    <property type="entry name" value="Nucleotide-binding domain of ferredoxin-NADP reductase (FNR) module"/>
    <property type="match status" value="1"/>
</dbReference>
<feature type="transmembrane region" description="Helical" evidence="9">
    <location>
        <begin position="405"/>
        <end position="425"/>
    </location>
</feature>
<dbReference type="InterPro" id="IPR050369">
    <property type="entry name" value="RBOH/FRE"/>
</dbReference>
<dbReference type="PANTHER" id="PTHR11972:SF153">
    <property type="entry name" value="SUPEROXIDE-GENERATING NADPH OXIDASE HEAVY CHAIN SUBUNIT A"/>
    <property type="match status" value="1"/>
</dbReference>
<feature type="compositionally biased region" description="Low complexity" evidence="8">
    <location>
        <begin position="10"/>
        <end position="36"/>
    </location>
</feature>
<dbReference type="PROSITE" id="PS00018">
    <property type="entry name" value="EF_HAND_1"/>
    <property type="match status" value="1"/>
</dbReference>
<keyword evidence="3" id="KW-0249">Electron transport</keyword>
<feature type="region of interest" description="Disordered" evidence="8">
    <location>
        <begin position="152"/>
        <end position="189"/>
    </location>
</feature>
<dbReference type="InterPro" id="IPR039261">
    <property type="entry name" value="FNR_nucleotide-bd"/>
</dbReference>
<dbReference type="InterPro" id="IPR013112">
    <property type="entry name" value="FAD-bd_8"/>
</dbReference>
<dbReference type="PROSITE" id="PS51384">
    <property type="entry name" value="FAD_FR"/>
    <property type="match status" value="1"/>
</dbReference>
<dbReference type="STRING" id="196109.A0A136JFX3"/>
<dbReference type="InterPro" id="IPR017927">
    <property type="entry name" value="FAD-bd_FR_type"/>
</dbReference>
<feature type="compositionally biased region" description="Gly residues" evidence="8">
    <location>
        <begin position="157"/>
        <end position="175"/>
    </location>
</feature>
<feature type="transmembrane region" description="Helical" evidence="9">
    <location>
        <begin position="283"/>
        <end position="301"/>
    </location>
</feature>
<comment type="subcellular location">
    <subcellularLocation>
        <location evidence="1">Membrane</location>
        <topology evidence="1">Multi-pass membrane protein</topology>
    </subcellularLocation>
</comment>
<protein>
    <submittedName>
        <fullName evidence="12">FAD-binding domain-domain-containing protein</fullName>
    </submittedName>
</protein>
<accession>A0A136JFX3</accession>
<dbReference type="InterPro" id="IPR017938">
    <property type="entry name" value="Riboflavin_synthase-like_b-brl"/>
</dbReference>
<dbReference type="Pfam" id="PF08022">
    <property type="entry name" value="FAD_binding_8"/>
    <property type="match status" value="1"/>
</dbReference>
<feature type="region of interest" description="Disordered" evidence="8">
    <location>
        <begin position="613"/>
        <end position="696"/>
    </location>
</feature>
<keyword evidence="4 9" id="KW-1133">Transmembrane helix</keyword>
<dbReference type="GO" id="GO:0043020">
    <property type="term" value="C:NADPH oxidase complex"/>
    <property type="evidence" value="ECO:0007669"/>
    <property type="project" value="TreeGrafter"/>
</dbReference>